<organism evidence="2 3">
    <name type="scientific">Ancylostoma caninum</name>
    <name type="common">Dog hookworm</name>
    <dbReference type="NCBI Taxonomy" id="29170"/>
    <lineage>
        <taxon>Eukaryota</taxon>
        <taxon>Metazoa</taxon>
        <taxon>Ecdysozoa</taxon>
        <taxon>Nematoda</taxon>
        <taxon>Chromadorea</taxon>
        <taxon>Rhabditida</taxon>
        <taxon>Rhabditina</taxon>
        <taxon>Rhabditomorpha</taxon>
        <taxon>Strongyloidea</taxon>
        <taxon>Ancylostomatidae</taxon>
        <taxon>Ancylostomatinae</taxon>
        <taxon>Ancylostoma</taxon>
    </lineage>
</organism>
<dbReference type="InterPro" id="IPR001254">
    <property type="entry name" value="Trypsin_dom"/>
</dbReference>
<protein>
    <recommendedName>
        <fullName evidence="1">Peptidase S1 domain-containing protein</fullName>
    </recommendedName>
</protein>
<dbReference type="GO" id="GO:0006508">
    <property type="term" value="P:proteolysis"/>
    <property type="evidence" value="ECO:0007669"/>
    <property type="project" value="InterPro"/>
</dbReference>
<dbReference type="OrthoDB" id="425190at2759"/>
<gene>
    <name evidence="2" type="ORF">ANCCAN_21656</name>
</gene>
<proteinExistence type="predicted"/>
<evidence type="ECO:0000313" key="2">
    <source>
        <dbReference type="EMBL" id="RCN32526.1"/>
    </source>
</evidence>
<dbReference type="GO" id="GO:0004252">
    <property type="term" value="F:serine-type endopeptidase activity"/>
    <property type="evidence" value="ECO:0007669"/>
    <property type="project" value="InterPro"/>
</dbReference>
<dbReference type="PROSITE" id="PS00135">
    <property type="entry name" value="TRYPSIN_SER"/>
    <property type="match status" value="1"/>
</dbReference>
<dbReference type="InterPro" id="IPR043504">
    <property type="entry name" value="Peptidase_S1_PA_chymotrypsin"/>
</dbReference>
<reference evidence="2 3" key="1">
    <citation type="submission" date="2014-10" db="EMBL/GenBank/DDBJ databases">
        <title>Draft genome of the hookworm Ancylostoma caninum.</title>
        <authorList>
            <person name="Mitreva M."/>
        </authorList>
    </citation>
    <scope>NUCLEOTIDE SEQUENCE [LARGE SCALE GENOMIC DNA]</scope>
    <source>
        <strain evidence="2 3">Baltimore</strain>
    </source>
</reference>
<dbReference type="EMBL" id="JOJR01001074">
    <property type="protein sequence ID" value="RCN32526.1"/>
    <property type="molecule type" value="Genomic_DNA"/>
</dbReference>
<name>A0A368FK22_ANCCA</name>
<evidence type="ECO:0000259" key="1">
    <source>
        <dbReference type="Pfam" id="PF00089"/>
    </source>
</evidence>
<dbReference type="InterPro" id="IPR009003">
    <property type="entry name" value="Peptidase_S1_PA"/>
</dbReference>
<keyword evidence="3" id="KW-1185">Reference proteome</keyword>
<accession>A0A368FK22</accession>
<dbReference type="AlphaFoldDB" id="A0A368FK22"/>
<dbReference type="Pfam" id="PF00089">
    <property type="entry name" value="Trypsin"/>
    <property type="match status" value="1"/>
</dbReference>
<dbReference type="SUPFAM" id="SSF50494">
    <property type="entry name" value="Trypsin-like serine proteases"/>
    <property type="match status" value="1"/>
</dbReference>
<sequence length="91" mass="10024">MCMENKILPGKTRKGRDWRNPALQVVELPLYSVMNGWITTKTTDNPRTSACPGDSGGPLVQHGRKAVLLGIYSAGYNCTHPARGSVFFNHH</sequence>
<evidence type="ECO:0000313" key="3">
    <source>
        <dbReference type="Proteomes" id="UP000252519"/>
    </source>
</evidence>
<dbReference type="Gene3D" id="2.40.10.10">
    <property type="entry name" value="Trypsin-like serine proteases"/>
    <property type="match status" value="1"/>
</dbReference>
<comment type="caution">
    <text evidence="2">The sequence shown here is derived from an EMBL/GenBank/DDBJ whole genome shotgun (WGS) entry which is preliminary data.</text>
</comment>
<dbReference type="Proteomes" id="UP000252519">
    <property type="component" value="Unassembled WGS sequence"/>
</dbReference>
<feature type="domain" description="Peptidase S1" evidence="1">
    <location>
        <begin position="19"/>
        <end position="87"/>
    </location>
</feature>
<dbReference type="InterPro" id="IPR033116">
    <property type="entry name" value="TRYPSIN_SER"/>
</dbReference>